<sequence>MSSAWTQGVLSSDAPSLTPRSSRRLLWHAPWASASWASLAQSSEALNWRIAGGCCTESRCRHEQCSTAGYM</sequence>
<name>A0A813GJG8_POLGL</name>
<comment type="caution">
    <text evidence="1">The sequence shown here is derived from an EMBL/GenBank/DDBJ whole genome shotgun (WGS) entry which is preliminary data.</text>
</comment>
<evidence type="ECO:0000313" key="1">
    <source>
        <dbReference type="EMBL" id="CAE8622813.1"/>
    </source>
</evidence>
<evidence type="ECO:0000313" key="2">
    <source>
        <dbReference type="Proteomes" id="UP000626109"/>
    </source>
</evidence>
<gene>
    <name evidence="1" type="ORF">PGLA2088_LOCUS105</name>
</gene>
<dbReference type="Proteomes" id="UP000626109">
    <property type="component" value="Unassembled WGS sequence"/>
</dbReference>
<dbReference type="AlphaFoldDB" id="A0A813GJG8"/>
<proteinExistence type="predicted"/>
<accession>A0A813GJG8</accession>
<organism evidence="1 2">
    <name type="scientific">Polarella glacialis</name>
    <name type="common">Dinoflagellate</name>
    <dbReference type="NCBI Taxonomy" id="89957"/>
    <lineage>
        <taxon>Eukaryota</taxon>
        <taxon>Sar</taxon>
        <taxon>Alveolata</taxon>
        <taxon>Dinophyceae</taxon>
        <taxon>Suessiales</taxon>
        <taxon>Suessiaceae</taxon>
        <taxon>Polarella</taxon>
    </lineage>
</organism>
<dbReference type="EMBL" id="CAJNNW010000061">
    <property type="protein sequence ID" value="CAE8622813.1"/>
    <property type="molecule type" value="Genomic_DNA"/>
</dbReference>
<reference evidence="1" key="1">
    <citation type="submission" date="2021-02" db="EMBL/GenBank/DDBJ databases">
        <authorList>
            <person name="Dougan E. K."/>
            <person name="Rhodes N."/>
            <person name="Thang M."/>
            <person name="Chan C."/>
        </authorList>
    </citation>
    <scope>NUCLEOTIDE SEQUENCE</scope>
</reference>
<protein>
    <submittedName>
        <fullName evidence="1">Uncharacterized protein</fullName>
    </submittedName>
</protein>